<dbReference type="InterPro" id="IPR058533">
    <property type="entry name" value="Cation_efflux_TM"/>
</dbReference>
<feature type="transmembrane region" description="Helical" evidence="9">
    <location>
        <begin position="81"/>
        <end position="103"/>
    </location>
</feature>
<comment type="similarity">
    <text evidence="2">Belongs to the cation diffusion facilitator (CDF) transporter (TC 2.A.4) family. SLC30A subfamily.</text>
</comment>
<dbReference type="InterPro" id="IPR050681">
    <property type="entry name" value="CDF/SLC30A"/>
</dbReference>
<evidence type="ECO:0000256" key="1">
    <source>
        <dbReference type="ARBA" id="ARBA00004141"/>
    </source>
</evidence>
<dbReference type="NCBIfam" id="TIGR01297">
    <property type="entry name" value="CDF"/>
    <property type="match status" value="1"/>
</dbReference>
<keyword evidence="13" id="KW-1185">Reference proteome</keyword>
<organism evidence="12 13">
    <name type="scientific">Nitrospira japonica</name>
    <dbReference type="NCBI Taxonomy" id="1325564"/>
    <lineage>
        <taxon>Bacteria</taxon>
        <taxon>Pseudomonadati</taxon>
        <taxon>Nitrospirota</taxon>
        <taxon>Nitrospiria</taxon>
        <taxon>Nitrospirales</taxon>
        <taxon>Nitrospiraceae</taxon>
        <taxon>Nitrospira</taxon>
    </lineage>
</organism>
<feature type="transmembrane region" description="Helical" evidence="9">
    <location>
        <begin position="115"/>
        <end position="135"/>
    </location>
</feature>
<evidence type="ECO:0000313" key="13">
    <source>
        <dbReference type="Proteomes" id="UP000192042"/>
    </source>
</evidence>
<dbReference type="Pfam" id="PF01545">
    <property type="entry name" value="Cation_efflux"/>
    <property type="match status" value="1"/>
</dbReference>
<dbReference type="KEGG" id="nja:NSJP_4100"/>
<evidence type="ECO:0000259" key="10">
    <source>
        <dbReference type="Pfam" id="PF01545"/>
    </source>
</evidence>
<feature type="domain" description="Cation efflux protein cytoplasmic" evidence="11">
    <location>
        <begin position="209"/>
        <end position="283"/>
    </location>
</feature>
<dbReference type="EMBL" id="LT828648">
    <property type="protein sequence ID" value="SLM50267.1"/>
    <property type="molecule type" value="Genomic_DNA"/>
</dbReference>
<dbReference type="GO" id="GO:0005385">
    <property type="term" value="F:zinc ion transmembrane transporter activity"/>
    <property type="evidence" value="ECO:0007669"/>
    <property type="project" value="TreeGrafter"/>
</dbReference>
<feature type="transmembrane region" description="Helical" evidence="9">
    <location>
        <begin position="16"/>
        <end position="40"/>
    </location>
</feature>
<evidence type="ECO:0000256" key="3">
    <source>
        <dbReference type="ARBA" id="ARBA00022448"/>
    </source>
</evidence>
<keyword evidence="4 9" id="KW-0812">Transmembrane</keyword>
<evidence type="ECO:0000256" key="4">
    <source>
        <dbReference type="ARBA" id="ARBA00022692"/>
    </source>
</evidence>
<accession>A0A1W1IB38</accession>
<keyword evidence="7" id="KW-0406">Ion transport</keyword>
<dbReference type="InterPro" id="IPR002524">
    <property type="entry name" value="Cation_efflux"/>
</dbReference>
<dbReference type="Proteomes" id="UP000192042">
    <property type="component" value="Chromosome I"/>
</dbReference>
<sequence>MTSLAAYHHLRSRLHLALALNAVVIVGEFAGGWLLNSIALMSDAGHNLVDQGSLFLALYAHLLTSRPATESRTFGYHRAGMIAAFLNSFILLLTAGGILIIGITRLFEPVVVNGAWMMGIATVSFAANLGIALLLQQGAKDDLNIRSAFWHMLADAWVSLGVIVSGGAILLTGWTVLDPLISIFVVAAIVHGSWPIFKESLEVLLESTPPGINASNVTATIESIPGVANVHDLHIWAIEPRLIMLTCHILTEDSMDTTALLKTIRDRITGDFGIKHMTIQLETSCAHPDTVHCNLNTLRDQHSAVASAHVHH</sequence>
<reference evidence="12 13" key="1">
    <citation type="submission" date="2017-03" db="EMBL/GenBank/DDBJ databases">
        <authorList>
            <person name="Afonso C.L."/>
            <person name="Miller P.J."/>
            <person name="Scott M.A."/>
            <person name="Spackman E."/>
            <person name="Goraichik I."/>
            <person name="Dimitrov K.M."/>
            <person name="Suarez D.L."/>
            <person name="Swayne D.E."/>
        </authorList>
    </citation>
    <scope>NUCLEOTIDE SEQUENCE [LARGE SCALE GENOMIC DNA]</scope>
    <source>
        <strain evidence="12">Genome sequencing of Nitrospira japonica strain NJ11</strain>
    </source>
</reference>
<dbReference type="Gene3D" id="1.20.1510.10">
    <property type="entry name" value="Cation efflux protein transmembrane domain"/>
    <property type="match status" value="1"/>
</dbReference>
<protein>
    <submittedName>
        <fullName evidence="12">Zinc transporter ZitB</fullName>
    </submittedName>
</protein>
<dbReference type="GO" id="GO:0005886">
    <property type="term" value="C:plasma membrane"/>
    <property type="evidence" value="ECO:0007669"/>
    <property type="project" value="TreeGrafter"/>
</dbReference>
<dbReference type="PANTHER" id="PTHR11562">
    <property type="entry name" value="CATION EFFLUX PROTEIN/ ZINC TRANSPORTER"/>
    <property type="match status" value="1"/>
</dbReference>
<keyword evidence="5" id="KW-0864">Zinc transport</keyword>
<dbReference type="InterPro" id="IPR036837">
    <property type="entry name" value="Cation_efflux_CTD_sf"/>
</dbReference>
<dbReference type="PANTHER" id="PTHR11562:SF17">
    <property type="entry name" value="RE54080P-RELATED"/>
    <property type="match status" value="1"/>
</dbReference>
<gene>
    <name evidence="12" type="primary">zitB</name>
    <name evidence="12" type="ORF">NSJP_4100</name>
</gene>
<keyword evidence="6 9" id="KW-1133">Transmembrane helix</keyword>
<dbReference type="AlphaFoldDB" id="A0A1W1IB38"/>
<evidence type="ECO:0000256" key="8">
    <source>
        <dbReference type="ARBA" id="ARBA00023136"/>
    </source>
</evidence>
<keyword evidence="3" id="KW-0813">Transport</keyword>
<evidence type="ECO:0000256" key="7">
    <source>
        <dbReference type="ARBA" id="ARBA00023065"/>
    </source>
</evidence>
<proteinExistence type="inferred from homology"/>
<evidence type="ECO:0000256" key="6">
    <source>
        <dbReference type="ARBA" id="ARBA00022989"/>
    </source>
</evidence>
<evidence type="ECO:0000256" key="5">
    <source>
        <dbReference type="ARBA" id="ARBA00022906"/>
    </source>
</evidence>
<dbReference type="SUPFAM" id="SSF160240">
    <property type="entry name" value="Cation efflux protein cytoplasmic domain-like"/>
    <property type="match status" value="1"/>
</dbReference>
<comment type="subcellular location">
    <subcellularLocation>
        <location evidence="1">Membrane</location>
        <topology evidence="1">Multi-pass membrane protein</topology>
    </subcellularLocation>
</comment>
<evidence type="ECO:0000313" key="12">
    <source>
        <dbReference type="EMBL" id="SLM50267.1"/>
    </source>
</evidence>
<dbReference type="SUPFAM" id="SSF161111">
    <property type="entry name" value="Cation efflux protein transmembrane domain-like"/>
    <property type="match status" value="1"/>
</dbReference>
<keyword evidence="5" id="KW-0862">Zinc</keyword>
<evidence type="ECO:0000256" key="2">
    <source>
        <dbReference type="ARBA" id="ARBA00008873"/>
    </source>
</evidence>
<dbReference type="RefSeq" id="WP_172834475.1">
    <property type="nucleotide sequence ID" value="NZ_LT828648.1"/>
</dbReference>
<evidence type="ECO:0000256" key="9">
    <source>
        <dbReference type="SAM" id="Phobius"/>
    </source>
</evidence>
<feature type="transmembrane region" description="Helical" evidence="9">
    <location>
        <begin position="156"/>
        <end position="174"/>
    </location>
</feature>
<evidence type="ECO:0000259" key="11">
    <source>
        <dbReference type="Pfam" id="PF16916"/>
    </source>
</evidence>
<name>A0A1W1IB38_9BACT</name>
<dbReference type="InterPro" id="IPR027470">
    <property type="entry name" value="Cation_efflux_CTD"/>
</dbReference>
<dbReference type="Pfam" id="PF16916">
    <property type="entry name" value="ZT_dimer"/>
    <property type="match status" value="1"/>
</dbReference>
<keyword evidence="8 9" id="KW-0472">Membrane</keyword>
<dbReference type="STRING" id="1325564.NSJP_4100"/>
<feature type="domain" description="Cation efflux protein transmembrane" evidence="10">
    <location>
        <begin position="15"/>
        <end position="205"/>
    </location>
</feature>
<dbReference type="InterPro" id="IPR027469">
    <property type="entry name" value="Cation_efflux_TMD_sf"/>
</dbReference>